<protein>
    <submittedName>
        <fullName evidence="2">Nuclease-like protein</fullName>
    </submittedName>
</protein>
<feature type="domain" description="NERD" evidence="1">
    <location>
        <begin position="41"/>
        <end position="162"/>
    </location>
</feature>
<keyword evidence="3" id="KW-1185">Reference proteome</keyword>
<dbReference type="InterPro" id="IPR011528">
    <property type="entry name" value="NERD"/>
</dbReference>
<dbReference type="PROSITE" id="PS50965">
    <property type="entry name" value="NERD"/>
    <property type="match status" value="1"/>
</dbReference>
<reference evidence="2 3" key="1">
    <citation type="submission" date="2019-03" db="EMBL/GenBank/DDBJ databases">
        <title>Genomic Encyclopedia of Type Strains, Phase IV (KMG-IV): sequencing the most valuable type-strain genomes for metagenomic binning, comparative biology and taxonomic classification.</title>
        <authorList>
            <person name="Goeker M."/>
        </authorList>
    </citation>
    <scope>NUCLEOTIDE SEQUENCE [LARGE SCALE GENOMIC DNA]</scope>
    <source>
        <strain evidence="2 3">DSM 25894</strain>
    </source>
</reference>
<evidence type="ECO:0000259" key="1">
    <source>
        <dbReference type="PROSITE" id="PS50965"/>
    </source>
</evidence>
<dbReference type="Proteomes" id="UP000294650">
    <property type="component" value="Unassembled WGS sequence"/>
</dbReference>
<dbReference type="RefSeq" id="WP_132370800.1">
    <property type="nucleotide sequence ID" value="NZ_SMAN01000002.1"/>
</dbReference>
<organism evidence="2 3">
    <name type="scientific">Melghiribacillus thermohalophilus</name>
    <dbReference type="NCBI Taxonomy" id="1324956"/>
    <lineage>
        <taxon>Bacteria</taxon>
        <taxon>Bacillati</taxon>
        <taxon>Bacillota</taxon>
        <taxon>Bacilli</taxon>
        <taxon>Bacillales</taxon>
        <taxon>Bacillaceae</taxon>
        <taxon>Melghiribacillus</taxon>
    </lineage>
</organism>
<dbReference type="AlphaFoldDB" id="A0A4R3NGM0"/>
<evidence type="ECO:0000313" key="2">
    <source>
        <dbReference type="EMBL" id="TCT26443.1"/>
    </source>
</evidence>
<proteinExistence type="predicted"/>
<sequence>MILLPRTKPHTLPQLESLLPRLDPKDSIYPVLKNIKHRLESGYAGEKSLDYFYEILDLQPFPILHNLRLKNNDKYFQIDTLILFNNFFLIIEVKNYSGIIRYNPDSSLLVREGDNGKLERFSDPFIQAQIQRNHLASFLRKHNLPAIPIHTLIVFSHQAAILEFSRHIPDMIVSQKLLDRVPELRKQYGSKIYSNQQLVTIGKLLAGASEPQKDRVIDIYSISHNRIKNGVWCTGCRNEMMVRERRNWLCPICFHRDRKAHIPALQDYKWIFGPEITNEKARTFLGVPSRWIIKNLLKRSGLTQIGVKSKTKYIIP</sequence>
<name>A0A4R3NGM0_9BACI</name>
<dbReference type="Pfam" id="PF08378">
    <property type="entry name" value="NERD"/>
    <property type="match status" value="1"/>
</dbReference>
<accession>A0A4R3NGM0</accession>
<evidence type="ECO:0000313" key="3">
    <source>
        <dbReference type="Proteomes" id="UP000294650"/>
    </source>
</evidence>
<gene>
    <name evidence="2" type="ORF">EDD68_102145</name>
</gene>
<comment type="caution">
    <text evidence="2">The sequence shown here is derived from an EMBL/GenBank/DDBJ whole genome shotgun (WGS) entry which is preliminary data.</text>
</comment>
<dbReference type="EMBL" id="SMAN01000002">
    <property type="protein sequence ID" value="TCT26443.1"/>
    <property type="molecule type" value="Genomic_DNA"/>
</dbReference>
<dbReference type="OrthoDB" id="569879at2"/>